<organism evidence="1 2">
    <name type="scientific">Heterorhabditis bacteriophora</name>
    <name type="common">Entomopathogenic nematode worm</name>
    <dbReference type="NCBI Taxonomy" id="37862"/>
    <lineage>
        <taxon>Eukaryota</taxon>
        <taxon>Metazoa</taxon>
        <taxon>Ecdysozoa</taxon>
        <taxon>Nematoda</taxon>
        <taxon>Chromadorea</taxon>
        <taxon>Rhabditida</taxon>
        <taxon>Rhabditina</taxon>
        <taxon>Rhabditomorpha</taxon>
        <taxon>Strongyloidea</taxon>
        <taxon>Heterorhabditidae</taxon>
        <taxon>Heterorhabditis</taxon>
    </lineage>
</organism>
<keyword evidence="1" id="KW-1185">Reference proteome</keyword>
<name>A0A1I7WL75_HETBA</name>
<proteinExistence type="predicted"/>
<evidence type="ECO:0000313" key="2">
    <source>
        <dbReference type="WBParaSite" id="Hba_05892"/>
    </source>
</evidence>
<accession>A0A1I7WL75</accession>
<evidence type="ECO:0000313" key="1">
    <source>
        <dbReference type="Proteomes" id="UP000095283"/>
    </source>
</evidence>
<dbReference type="WBParaSite" id="Hba_05892">
    <property type="protein sequence ID" value="Hba_05892"/>
    <property type="gene ID" value="Hba_05892"/>
</dbReference>
<protein>
    <submittedName>
        <fullName evidence="2">WWE domain-containing protein</fullName>
    </submittedName>
</protein>
<dbReference type="AlphaFoldDB" id="A0A1I7WL75"/>
<sequence length="46" mass="5698">MSWSWNREPSGLWCGDSRIFYSMEEKTWIVFDDEYYIRDLGLMRID</sequence>
<dbReference type="Proteomes" id="UP000095283">
    <property type="component" value="Unplaced"/>
</dbReference>
<reference evidence="2" key="1">
    <citation type="submission" date="2016-11" db="UniProtKB">
        <authorList>
            <consortium name="WormBaseParasite"/>
        </authorList>
    </citation>
    <scope>IDENTIFICATION</scope>
</reference>